<comment type="caution">
    <text evidence="3">The sequence shown here is derived from an EMBL/GenBank/DDBJ whole genome shotgun (WGS) entry which is preliminary data.</text>
</comment>
<keyword evidence="2" id="KW-1133">Transmembrane helix</keyword>
<evidence type="ECO:0000256" key="2">
    <source>
        <dbReference type="SAM" id="Phobius"/>
    </source>
</evidence>
<reference evidence="3 4" key="1">
    <citation type="submission" date="2020-10" db="EMBL/GenBank/DDBJ databases">
        <title>Connecting structure to function with the recovery of over 1000 high-quality activated sludge metagenome-assembled genomes encoding full-length rRNA genes using long-read sequencing.</title>
        <authorList>
            <person name="Singleton C.M."/>
            <person name="Petriglieri F."/>
            <person name="Kristensen J.M."/>
            <person name="Kirkegaard R.H."/>
            <person name="Michaelsen T.Y."/>
            <person name="Andersen M.H."/>
            <person name="Karst S.M."/>
            <person name="Dueholm M.S."/>
            <person name="Nielsen P.H."/>
            <person name="Albertsen M."/>
        </authorList>
    </citation>
    <scope>NUCLEOTIDE SEQUENCE [LARGE SCALE GENOMIC DNA]</scope>
    <source>
        <strain evidence="3">Ribe_18-Q3-R11-54_MAXAC.273</strain>
    </source>
</reference>
<dbReference type="Proteomes" id="UP000808337">
    <property type="component" value="Unassembled WGS sequence"/>
</dbReference>
<dbReference type="AlphaFoldDB" id="A0A9D7XSU2"/>
<feature type="region of interest" description="Disordered" evidence="1">
    <location>
        <begin position="1"/>
        <end position="27"/>
    </location>
</feature>
<evidence type="ECO:0000256" key="1">
    <source>
        <dbReference type="SAM" id="MobiDB-lite"/>
    </source>
</evidence>
<feature type="compositionally biased region" description="Basic and acidic residues" evidence="1">
    <location>
        <begin position="8"/>
        <end position="27"/>
    </location>
</feature>
<evidence type="ECO:0000313" key="4">
    <source>
        <dbReference type="Proteomes" id="UP000808337"/>
    </source>
</evidence>
<accession>A0A9D7XSU2</accession>
<organism evidence="3 4">
    <name type="scientific">Candidatus Opimibacter skivensis</name>
    <dbReference type="NCBI Taxonomy" id="2982028"/>
    <lineage>
        <taxon>Bacteria</taxon>
        <taxon>Pseudomonadati</taxon>
        <taxon>Bacteroidota</taxon>
        <taxon>Saprospiria</taxon>
        <taxon>Saprospirales</taxon>
        <taxon>Saprospiraceae</taxon>
        <taxon>Candidatus Opimibacter</taxon>
    </lineage>
</organism>
<protein>
    <submittedName>
        <fullName evidence="3">Uncharacterized protein</fullName>
    </submittedName>
</protein>
<gene>
    <name evidence="3" type="ORF">IPP15_06475</name>
</gene>
<evidence type="ECO:0000313" key="3">
    <source>
        <dbReference type="EMBL" id="MBK9982062.1"/>
    </source>
</evidence>
<feature type="transmembrane region" description="Helical" evidence="2">
    <location>
        <begin position="34"/>
        <end position="55"/>
    </location>
</feature>
<name>A0A9D7XSU2_9BACT</name>
<sequence length="84" mass="9649">MRKKASERRRAEGKEQGAGSREQRAKSREQRAEILNFGIFTTPSSWFFVFRLLHIAFPQHLLRNGGIFAALELLIAFYSPIKAV</sequence>
<keyword evidence="2" id="KW-0472">Membrane</keyword>
<proteinExistence type="predicted"/>
<dbReference type="EMBL" id="JADKGY010000001">
    <property type="protein sequence ID" value="MBK9982062.1"/>
    <property type="molecule type" value="Genomic_DNA"/>
</dbReference>
<keyword evidence="2" id="KW-0812">Transmembrane</keyword>